<evidence type="ECO:0000256" key="1">
    <source>
        <dbReference type="SAM" id="SignalP"/>
    </source>
</evidence>
<dbReference type="EMBL" id="JAPOHD010000020">
    <property type="protein sequence ID" value="MCY1720658.1"/>
    <property type="molecule type" value="Genomic_DNA"/>
</dbReference>
<evidence type="ECO:0008006" key="4">
    <source>
        <dbReference type="Google" id="ProtNLM"/>
    </source>
</evidence>
<dbReference type="Proteomes" id="UP001145087">
    <property type="component" value="Unassembled WGS sequence"/>
</dbReference>
<keyword evidence="1" id="KW-0732">Signal</keyword>
<accession>A0A9X3J5R1</accession>
<proteinExistence type="predicted"/>
<feature type="chain" id="PRO_5040927585" description="Glycoamylase-like domain-containing protein" evidence="1">
    <location>
        <begin position="20"/>
        <end position="458"/>
    </location>
</feature>
<feature type="signal peptide" evidence="1">
    <location>
        <begin position="1"/>
        <end position="19"/>
    </location>
</feature>
<evidence type="ECO:0000313" key="3">
    <source>
        <dbReference type="Proteomes" id="UP001145087"/>
    </source>
</evidence>
<organism evidence="2 3">
    <name type="scientific">Draconibacterium aestuarii</name>
    <dbReference type="NCBI Taxonomy" id="2998507"/>
    <lineage>
        <taxon>Bacteria</taxon>
        <taxon>Pseudomonadati</taxon>
        <taxon>Bacteroidota</taxon>
        <taxon>Bacteroidia</taxon>
        <taxon>Marinilabiliales</taxon>
        <taxon>Prolixibacteraceae</taxon>
        <taxon>Draconibacterium</taxon>
    </lineage>
</organism>
<sequence length="458" mass="51975">MKKLVSTIFMVLIIFGASAQKTDHQILEELLQNTVKYYQMLRADNGLYHDFVSTKEETNRGSAANIGMGLVSQCVATEMGWTTTAEAEIIETLESILGHNNKGIKLDRTANNCFIHFYDIETGKAIGEDWSPIDTDLMISGALFAKRYFHNNEKLVKYVDELYNMVDQSQFIGDPETGKISLKMKEEGPVFGNWTLPYNEYMVVAWLAKNQSTDPNSTANKLWEKWYGNPDGLPTAIYTSKSGEEFHVMTDLAKTREFTSNFTFMFNYLFVNEFTTSPKYQEAMRQAALADRAWWNDRDDLKARGLQAYEWGTTAGYGLRNNNGELTEGYCVDKICHVESVGTNNDRNKGKNVALSAMAGYSPVLPDLVRQDLISIYKDPRGLGKMALPAREGISDGGDYILWKYSYSDLNWRPSRVEGVDYACMLLGLAALPEMLGVEFFQQYNDFFNPEMPAYKRQ</sequence>
<name>A0A9X3J5R1_9BACT</name>
<gene>
    <name evidence="2" type="ORF">OU798_09910</name>
</gene>
<protein>
    <recommendedName>
        <fullName evidence="4">Glycoamylase-like domain-containing protein</fullName>
    </recommendedName>
</protein>
<dbReference type="Gene3D" id="1.50.10.140">
    <property type="match status" value="1"/>
</dbReference>
<keyword evidence="3" id="KW-1185">Reference proteome</keyword>
<dbReference type="AlphaFoldDB" id="A0A9X3J5R1"/>
<reference evidence="2" key="1">
    <citation type="submission" date="2022-11" db="EMBL/GenBank/DDBJ databases">
        <title>Marilongibacter aestuarii gen. nov., sp. nov., isolated from tidal flat sediment.</title>
        <authorList>
            <person name="Jiayan W."/>
        </authorList>
    </citation>
    <scope>NUCLEOTIDE SEQUENCE</scope>
    <source>
        <strain evidence="2">Z1-6</strain>
    </source>
</reference>
<dbReference type="RefSeq" id="WP_343332992.1">
    <property type="nucleotide sequence ID" value="NZ_JAPOHD010000020.1"/>
</dbReference>
<comment type="caution">
    <text evidence="2">The sequence shown here is derived from an EMBL/GenBank/DDBJ whole genome shotgun (WGS) entry which is preliminary data.</text>
</comment>
<evidence type="ECO:0000313" key="2">
    <source>
        <dbReference type="EMBL" id="MCY1720658.1"/>
    </source>
</evidence>